<dbReference type="Proteomes" id="UP001596417">
    <property type="component" value="Unassembled WGS sequence"/>
</dbReference>
<gene>
    <name evidence="2" type="ORF">ACFQL7_21790</name>
</gene>
<feature type="region of interest" description="Disordered" evidence="1">
    <location>
        <begin position="1"/>
        <end position="28"/>
    </location>
</feature>
<sequence>MSREGRTNGIEDHTEGITEFAQHAGRHKGVGCRLETVVSRRSFGVTIPSRPTE</sequence>
<organism evidence="2 3">
    <name type="scientific">Halocatena marina</name>
    <dbReference type="NCBI Taxonomy" id="2934937"/>
    <lineage>
        <taxon>Archaea</taxon>
        <taxon>Methanobacteriati</taxon>
        <taxon>Methanobacteriota</taxon>
        <taxon>Stenosarchaea group</taxon>
        <taxon>Halobacteria</taxon>
        <taxon>Halobacteriales</taxon>
        <taxon>Natronomonadaceae</taxon>
        <taxon>Halocatena</taxon>
    </lineage>
</organism>
<feature type="compositionally biased region" description="Basic and acidic residues" evidence="1">
    <location>
        <begin position="1"/>
        <end position="16"/>
    </location>
</feature>
<proteinExistence type="predicted"/>
<comment type="caution">
    <text evidence="2">The sequence shown here is derived from an EMBL/GenBank/DDBJ whole genome shotgun (WGS) entry which is preliminary data.</text>
</comment>
<evidence type="ECO:0000313" key="3">
    <source>
        <dbReference type="Proteomes" id="UP001596417"/>
    </source>
</evidence>
<keyword evidence="3" id="KW-1185">Reference proteome</keyword>
<reference evidence="2 3" key="1">
    <citation type="journal article" date="2019" name="Int. J. Syst. Evol. Microbiol.">
        <title>The Global Catalogue of Microorganisms (GCM) 10K type strain sequencing project: providing services to taxonomists for standard genome sequencing and annotation.</title>
        <authorList>
            <consortium name="The Broad Institute Genomics Platform"/>
            <consortium name="The Broad Institute Genome Sequencing Center for Infectious Disease"/>
            <person name="Wu L."/>
            <person name="Ma J."/>
        </authorList>
    </citation>
    <scope>NUCLEOTIDE SEQUENCE [LARGE SCALE GENOMIC DNA]</scope>
    <source>
        <strain evidence="2 3">RDMS1</strain>
    </source>
</reference>
<dbReference type="EMBL" id="JBHTAX010000004">
    <property type="protein sequence ID" value="MFC7192185.1"/>
    <property type="molecule type" value="Genomic_DNA"/>
</dbReference>
<name>A0ABD5YS76_9EURY</name>
<dbReference type="AlphaFoldDB" id="A0ABD5YS76"/>
<evidence type="ECO:0000313" key="2">
    <source>
        <dbReference type="EMBL" id="MFC7192185.1"/>
    </source>
</evidence>
<accession>A0ABD5YS76</accession>
<evidence type="ECO:0000256" key="1">
    <source>
        <dbReference type="SAM" id="MobiDB-lite"/>
    </source>
</evidence>
<protein>
    <submittedName>
        <fullName evidence="2">Uncharacterized protein</fullName>
    </submittedName>
</protein>